<dbReference type="EMBL" id="NBXA01000014">
    <property type="protein sequence ID" value="RFA14331.1"/>
    <property type="molecule type" value="Genomic_DNA"/>
</dbReference>
<protein>
    <submittedName>
        <fullName evidence="1">Uncharacterized protein</fullName>
    </submittedName>
</protein>
<sequence>MTGNFLHYGPVVQWDLHAGMALPASERGHTCTISTTAPSGRKMILGTPWIGSPDSDVPLAVYSYGDVIVNSRTGGL</sequence>
<dbReference type="Proteomes" id="UP000256709">
    <property type="component" value="Unassembled WGS sequence"/>
</dbReference>
<accession>A0A3E0VX68</accession>
<evidence type="ECO:0000313" key="2">
    <source>
        <dbReference type="Proteomes" id="UP000256709"/>
    </source>
</evidence>
<dbReference type="AlphaFoldDB" id="A0A3E0VX68"/>
<reference evidence="1 2" key="1">
    <citation type="submission" date="2017-04" db="EMBL/GenBank/DDBJ databases">
        <title>Comparative genome analysis of Subtercola boreus.</title>
        <authorList>
            <person name="Cho Y.-J."/>
            <person name="Cho A."/>
            <person name="Kim O.-S."/>
            <person name="Lee J.-I."/>
        </authorList>
    </citation>
    <scope>NUCLEOTIDE SEQUENCE [LARGE SCALE GENOMIC DNA]</scope>
    <source>
        <strain evidence="1 2">P27444</strain>
    </source>
</reference>
<organism evidence="1 2">
    <name type="scientific">Subtercola boreus</name>
    <dbReference type="NCBI Taxonomy" id="120213"/>
    <lineage>
        <taxon>Bacteria</taxon>
        <taxon>Bacillati</taxon>
        <taxon>Actinomycetota</taxon>
        <taxon>Actinomycetes</taxon>
        <taxon>Micrococcales</taxon>
        <taxon>Microbacteriaceae</taxon>
        <taxon>Subtercola</taxon>
    </lineage>
</organism>
<proteinExistence type="predicted"/>
<comment type="caution">
    <text evidence="1">The sequence shown here is derived from an EMBL/GenBank/DDBJ whole genome shotgun (WGS) entry which is preliminary data.</text>
</comment>
<gene>
    <name evidence="1" type="ORF">B7R21_07060</name>
</gene>
<name>A0A3E0VX68_9MICO</name>
<evidence type="ECO:0000313" key="1">
    <source>
        <dbReference type="EMBL" id="RFA14331.1"/>
    </source>
</evidence>